<dbReference type="Proteomes" id="UP000054937">
    <property type="component" value="Unassembled WGS sequence"/>
</dbReference>
<dbReference type="SUPFAM" id="SSF51182">
    <property type="entry name" value="RmlC-like cupins"/>
    <property type="match status" value="1"/>
</dbReference>
<dbReference type="CDD" id="cd06121">
    <property type="entry name" value="cupin_YML079wp"/>
    <property type="match status" value="1"/>
</dbReference>
<feature type="region of interest" description="Disordered" evidence="2">
    <location>
        <begin position="131"/>
        <end position="151"/>
    </location>
</feature>
<accession>A0A0V0R7D5</accession>
<dbReference type="InterPro" id="IPR009327">
    <property type="entry name" value="Cupin_DUF985"/>
</dbReference>
<feature type="domain" description="DUF985" evidence="3">
    <location>
        <begin position="258"/>
        <end position="424"/>
    </location>
</feature>
<dbReference type="Pfam" id="PF06172">
    <property type="entry name" value="Cupin_5"/>
    <property type="match status" value="1"/>
</dbReference>
<feature type="coiled-coil region" evidence="1">
    <location>
        <begin position="280"/>
        <end position="317"/>
    </location>
</feature>
<protein>
    <submittedName>
        <fullName evidence="4">RmlC-like cupin domain</fullName>
    </submittedName>
</protein>
<dbReference type="OrthoDB" id="6614653at2759"/>
<keyword evidence="5" id="KW-1185">Reference proteome</keyword>
<dbReference type="InParanoid" id="A0A0V0R7D5"/>
<dbReference type="EMBL" id="LDAU01000028">
    <property type="protein sequence ID" value="KRX10407.1"/>
    <property type="molecule type" value="Genomic_DNA"/>
</dbReference>
<evidence type="ECO:0000259" key="3">
    <source>
        <dbReference type="Pfam" id="PF06172"/>
    </source>
</evidence>
<dbReference type="InterPro" id="IPR014710">
    <property type="entry name" value="RmlC-like_jellyroll"/>
</dbReference>
<evidence type="ECO:0000256" key="1">
    <source>
        <dbReference type="SAM" id="Coils"/>
    </source>
</evidence>
<reference evidence="4 5" key="1">
    <citation type="journal article" date="2015" name="Sci. Rep.">
        <title>Genome of the facultative scuticociliatosis pathogen Pseudocohnilembus persalinus provides insight into its virulence through horizontal gene transfer.</title>
        <authorList>
            <person name="Xiong J."/>
            <person name="Wang G."/>
            <person name="Cheng J."/>
            <person name="Tian M."/>
            <person name="Pan X."/>
            <person name="Warren A."/>
            <person name="Jiang C."/>
            <person name="Yuan D."/>
            <person name="Miao W."/>
        </authorList>
    </citation>
    <scope>NUCLEOTIDE SEQUENCE [LARGE SCALE GENOMIC DNA]</scope>
    <source>
        <strain evidence="4">36N120E</strain>
    </source>
</reference>
<dbReference type="InterPro" id="IPR011051">
    <property type="entry name" value="RmlC_Cupin_sf"/>
</dbReference>
<sequence>MFGNFIKAFTGISKFEKALENCLTDNHEYFPQQDIILIRQIMQDQDQQVKKIQGFQEFQQNVQKIKKMQIKVKIKLLHLIDLFIDECVFYYDNNLRLFNQEQFKILLFTEQMISNLKKQIHAFEYLQKHPQISHKKNSSNQKNSDQEEDQKSVFAKSSLNQHKNKAIQNNQNPDQNQQIQAEYIEQSQENFLENQVKNQGQILNSNIFMDKCQNQLDLMVSDFYEDSQDQNYQNNSYDQVSVFTMNTDGTCPIRKEFLIKQLGLIKHAEGGYFIRTFCSKNKIQKVLKEENQQQQELQENKQQYQQQELQQNQQESNIILENKIRPQLSSIHYLLTKESPIGHFVYNKSDIVHYFQEGKSLRYYIVDQNGNLRVEVLGKNLEKGEKLQVIVEGGCWKANELVEGEYGLLGEGVGPAFEYEDSKLGDQEFFKKQFPKIFEQIKHLIYEDELDHEWKIKGQNKIKKIQFEQLWENLSYNSEL</sequence>
<dbReference type="AlphaFoldDB" id="A0A0V0R7D5"/>
<name>A0A0V0R7D5_PSEPJ</name>
<dbReference type="PANTHER" id="PTHR33387:SF3">
    <property type="entry name" value="DUF985 DOMAIN-CONTAINING PROTEIN"/>
    <property type="match status" value="1"/>
</dbReference>
<dbReference type="PANTHER" id="PTHR33387">
    <property type="entry name" value="RMLC-LIKE JELLY ROLL FOLD PROTEIN"/>
    <property type="match status" value="1"/>
</dbReference>
<keyword evidence="1" id="KW-0175">Coiled coil</keyword>
<dbReference type="Gene3D" id="2.60.120.10">
    <property type="entry name" value="Jelly Rolls"/>
    <property type="match status" value="1"/>
</dbReference>
<organism evidence="4 5">
    <name type="scientific">Pseudocohnilembus persalinus</name>
    <name type="common">Ciliate</name>
    <dbReference type="NCBI Taxonomy" id="266149"/>
    <lineage>
        <taxon>Eukaryota</taxon>
        <taxon>Sar</taxon>
        <taxon>Alveolata</taxon>
        <taxon>Ciliophora</taxon>
        <taxon>Intramacronucleata</taxon>
        <taxon>Oligohymenophorea</taxon>
        <taxon>Scuticociliatia</taxon>
        <taxon>Philasterida</taxon>
        <taxon>Pseudocohnilembidae</taxon>
        <taxon>Pseudocohnilembus</taxon>
    </lineage>
</organism>
<evidence type="ECO:0000313" key="4">
    <source>
        <dbReference type="EMBL" id="KRX10407.1"/>
    </source>
</evidence>
<gene>
    <name evidence="4" type="ORF">PPERSA_10506</name>
</gene>
<proteinExistence type="predicted"/>
<dbReference type="InterPro" id="IPR039935">
    <property type="entry name" value="YML079W-like"/>
</dbReference>
<evidence type="ECO:0000313" key="5">
    <source>
        <dbReference type="Proteomes" id="UP000054937"/>
    </source>
</evidence>
<comment type="caution">
    <text evidence="4">The sequence shown here is derived from an EMBL/GenBank/DDBJ whole genome shotgun (WGS) entry which is preliminary data.</text>
</comment>
<evidence type="ECO:0000256" key="2">
    <source>
        <dbReference type="SAM" id="MobiDB-lite"/>
    </source>
</evidence>